<protein>
    <recommendedName>
        <fullName evidence="4">Secreted protein</fullName>
    </recommendedName>
</protein>
<evidence type="ECO:0000313" key="2">
    <source>
        <dbReference type="EMBL" id="KAF7381106.1"/>
    </source>
</evidence>
<dbReference type="AlphaFoldDB" id="A0A834J8R4"/>
<accession>A0A834J8R4</accession>
<evidence type="ECO:0000256" key="1">
    <source>
        <dbReference type="SAM" id="SignalP"/>
    </source>
</evidence>
<reference evidence="2" key="1">
    <citation type="journal article" date="2020" name="G3 (Bethesda)">
        <title>High-Quality Assemblies for Three Invasive Social Wasps from the &lt;i&gt;Vespula&lt;/i&gt; Genus.</title>
        <authorList>
            <person name="Harrop T.W.R."/>
            <person name="Guhlin J."/>
            <person name="McLaughlin G.M."/>
            <person name="Permina E."/>
            <person name="Stockwell P."/>
            <person name="Gilligan J."/>
            <person name="Le Lec M.F."/>
            <person name="Gruber M.A.M."/>
            <person name="Quinn O."/>
            <person name="Lovegrove M."/>
            <person name="Duncan E.J."/>
            <person name="Remnant E.J."/>
            <person name="Van Eeckhoven J."/>
            <person name="Graham B."/>
            <person name="Knapp R.A."/>
            <person name="Langford K.W."/>
            <person name="Kronenberg Z."/>
            <person name="Press M.O."/>
            <person name="Eacker S.M."/>
            <person name="Wilson-Rankin E.E."/>
            <person name="Purcell J."/>
            <person name="Lester P.J."/>
            <person name="Dearden P.K."/>
        </authorList>
    </citation>
    <scope>NUCLEOTIDE SEQUENCE</scope>
    <source>
        <strain evidence="2">Linc-1</strain>
    </source>
</reference>
<dbReference type="Proteomes" id="UP000617340">
    <property type="component" value="Unassembled WGS sequence"/>
</dbReference>
<keyword evidence="3" id="KW-1185">Reference proteome</keyword>
<keyword evidence="1" id="KW-0732">Signal</keyword>
<evidence type="ECO:0008006" key="4">
    <source>
        <dbReference type="Google" id="ProtNLM"/>
    </source>
</evidence>
<name>A0A834J8R4_VESGE</name>
<organism evidence="2 3">
    <name type="scientific">Vespula germanica</name>
    <name type="common">German yellow jacket</name>
    <name type="synonym">Paravespula germanica</name>
    <dbReference type="NCBI Taxonomy" id="30212"/>
    <lineage>
        <taxon>Eukaryota</taxon>
        <taxon>Metazoa</taxon>
        <taxon>Ecdysozoa</taxon>
        <taxon>Arthropoda</taxon>
        <taxon>Hexapoda</taxon>
        <taxon>Insecta</taxon>
        <taxon>Pterygota</taxon>
        <taxon>Neoptera</taxon>
        <taxon>Endopterygota</taxon>
        <taxon>Hymenoptera</taxon>
        <taxon>Apocrita</taxon>
        <taxon>Aculeata</taxon>
        <taxon>Vespoidea</taxon>
        <taxon>Vespidae</taxon>
        <taxon>Vespinae</taxon>
        <taxon>Vespula</taxon>
    </lineage>
</organism>
<feature type="chain" id="PRO_5032502553" description="Secreted protein" evidence="1">
    <location>
        <begin position="25"/>
        <end position="100"/>
    </location>
</feature>
<feature type="signal peptide" evidence="1">
    <location>
        <begin position="1"/>
        <end position="24"/>
    </location>
</feature>
<dbReference type="EMBL" id="JACSDZ010000022">
    <property type="protein sequence ID" value="KAF7381106.1"/>
    <property type="molecule type" value="Genomic_DNA"/>
</dbReference>
<comment type="caution">
    <text evidence="2">The sequence shown here is derived from an EMBL/GenBank/DDBJ whole genome shotgun (WGS) entry which is preliminary data.</text>
</comment>
<proteinExistence type="predicted"/>
<gene>
    <name evidence="2" type="ORF">HZH68_015981</name>
</gene>
<evidence type="ECO:0000313" key="3">
    <source>
        <dbReference type="Proteomes" id="UP000617340"/>
    </source>
</evidence>
<sequence length="100" mass="10740">MVVMVLLLMVMVVVVLVVIVMVDGDDGGCTLSGKMVVPLMSNKNGFYGMDNVSVPCEDEPGENSINSLTCGMEIGRRVSPLKFVASLRREPSQSTICVMV</sequence>